<protein>
    <submittedName>
        <fullName evidence="1">Uncharacterized protein</fullName>
    </submittedName>
</protein>
<gene>
    <name evidence="1" type="ORF">K0M31_007295</name>
</gene>
<evidence type="ECO:0000313" key="2">
    <source>
        <dbReference type="Proteomes" id="UP001177670"/>
    </source>
</evidence>
<sequence length="226" mass="25870">MPEIELFFSPAGCRNGICAIVVDRRLEKSRDYEDILAANFPKTIENLGDSISSELEGNPPLWVTRRPGTHGQEVYINNAKILMERSNFQSKVIAGGDVKTQVLHIINEVLEPVRSNSAEMPIYSPNAFEFLNQSENLDLGVHRVRIFRQRIVTEKKEEVFKADGRYTFLIPVEEGFRVSCLATFPYRSSRKDLNIPCCEPRERDSDRASSFYWSTEVTDSDRLHLP</sequence>
<organism evidence="1 2">
    <name type="scientific">Melipona bicolor</name>
    <dbReference type="NCBI Taxonomy" id="60889"/>
    <lineage>
        <taxon>Eukaryota</taxon>
        <taxon>Metazoa</taxon>
        <taxon>Ecdysozoa</taxon>
        <taxon>Arthropoda</taxon>
        <taxon>Hexapoda</taxon>
        <taxon>Insecta</taxon>
        <taxon>Pterygota</taxon>
        <taxon>Neoptera</taxon>
        <taxon>Endopterygota</taxon>
        <taxon>Hymenoptera</taxon>
        <taxon>Apocrita</taxon>
        <taxon>Aculeata</taxon>
        <taxon>Apoidea</taxon>
        <taxon>Anthophila</taxon>
        <taxon>Apidae</taxon>
        <taxon>Melipona</taxon>
    </lineage>
</organism>
<name>A0AA40GB52_9HYME</name>
<reference evidence="1" key="1">
    <citation type="submission" date="2021-10" db="EMBL/GenBank/DDBJ databases">
        <title>Melipona bicolor Genome sequencing and assembly.</title>
        <authorList>
            <person name="Araujo N.S."/>
            <person name="Arias M.C."/>
        </authorList>
    </citation>
    <scope>NUCLEOTIDE SEQUENCE</scope>
    <source>
        <strain evidence="1">USP_2M_L1-L4_2017</strain>
        <tissue evidence="1">Whole body</tissue>
    </source>
</reference>
<dbReference type="Proteomes" id="UP001177670">
    <property type="component" value="Unassembled WGS sequence"/>
</dbReference>
<dbReference type="AlphaFoldDB" id="A0AA40GB52"/>
<comment type="caution">
    <text evidence="1">The sequence shown here is derived from an EMBL/GenBank/DDBJ whole genome shotgun (WGS) entry which is preliminary data.</text>
</comment>
<evidence type="ECO:0000313" key="1">
    <source>
        <dbReference type="EMBL" id="KAK1134514.1"/>
    </source>
</evidence>
<proteinExistence type="predicted"/>
<keyword evidence="2" id="KW-1185">Reference proteome</keyword>
<dbReference type="EMBL" id="JAHYIQ010000002">
    <property type="protein sequence ID" value="KAK1134514.1"/>
    <property type="molecule type" value="Genomic_DNA"/>
</dbReference>
<accession>A0AA40GB52</accession>